<protein>
    <recommendedName>
        <fullName evidence="4">Protein G12</fullName>
    </recommendedName>
</protein>
<evidence type="ECO:0000256" key="1">
    <source>
        <dbReference type="SAM" id="SignalP"/>
    </source>
</evidence>
<dbReference type="PANTHER" id="PTHR21163">
    <property type="entry name" value="PROTEIN G12"/>
    <property type="match status" value="1"/>
</dbReference>
<feature type="signal peptide" evidence="1">
    <location>
        <begin position="1"/>
        <end position="16"/>
    </location>
</feature>
<dbReference type="InterPro" id="IPR010629">
    <property type="entry name" value="Ins_allergen"/>
</dbReference>
<evidence type="ECO:0008006" key="4">
    <source>
        <dbReference type="Google" id="ProtNLM"/>
    </source>
</evidence>
<organism evidence="2 3">
    <name type="scientific">Periplaneta americana</name>
    <name type="common">American cockroach</name>
    <name type="synonym">Blatta americana</name>
    <dbReference type="NCBI Taxonomy" id="6978"/>
    <lineage>
        <taxon>Eukaryota</taxon>
        <taxon>Metazoa</taxon>
        <taxon>Ecdysozoa</taxon>
        <taxon>Arthropoda</taxon>
        <taxon>Hexapoda</taxon>
        <taxon>Insecta</taxon>
        <taxon>Pterygota</taxon>
        <taxon>Neoptera</taxon>
        <taxon>Polyneoptera</taxon>
        <taxon>Dictyoptera</taxon>
        <taxon>Blattodea</taxon>
        <taxon>Blattoidea</taxon>
        <taxon>Blattidae</taxon>
        <taxon>Blattinae</taxon>
        <taxon>Periplaneta</taxon>
    </lineage>
</organism>
<dbReference type="Proteomes" id="UP001148838">
    <property type="component" value="Unassembled WGS sequence"/>
</dbReference>
<name>A0ABQ8T4S9_PERAM</name>
<feature type="chain" id="PRO_5047284236" description="Protein G12" evidence="1">
    <location>
        <begin position="17"/>
        <end position="522"/>
    </location>
</feature>
<dbReference type="PANTHER" id="PTHR21163:SF1">
    <property type="entry name" value="PROTEIN G12"/>
    <property type="match status" value="1"/>
</dbReference>
<gene>
    <name evidence="2" type="ORF">ANN_08833</name>
</gene>
<keyword evidence="1" id="KW-0732">Signal</keyword>
<reference evidence="2 3" key="1">
    <citation type="journal article" date="2022" name="Allergy">
        <title>Genome assembly and annotation of Periplaneta americana reveal a comprehensive cockroach allergen profile.</title>
        <authorList>
            <person name="Wang L."/>
            <person name="Xiong Q."/>
            <person name="Saelim N."/>
            <person name="Wang L."/>
            <person name="Nong W."/>
            <person name="Wan A.T."/>
            <person name="Shi M."/>
            <person name="Liu X."/>
            <person name="Cao Q."/>
            <person name="Hui J.H.L."/>
            <person name="Sookrung N."/>
            <person name="Leung T.F."/>
            <person name="Tungtrongchitr A."/>
            <person name="Tsui S.K.W."/>
        </authorList>
    </citation>
    <scope>NUCLEOTIDE SEQUENCE [LARGE SCALE GENOMIC DNA]</scope>
    <source>
        <strain evidence="2">PWHHKU_190912</strain>
    </source>
</reference>
<proteinExistence type="predicted"/>
<dbReference type="EMBL" id="JAJSOF020000017">
    <property type="protein sequence ID" value="KAJ4440685.1"/>
    <property type="molecule type" value="Genomic_DNA"/>
</dbReference>
<evidence type="ECO:0000313" key="3">
    <source>
        <dbReference type="Proteomes" id="UP001148838"/>
    </source>
</evidence>
<accession>A0ABQ8T4S9</accession>
<evidence type="ECO:0000313" key="2">
    <source>
        <dbReference type="EMBL" id="KAJ4440685.1"/>
    </source>
</evidence>
<dbReference type="Pfam" id="PF06757">
    <property type="entry name" value="Ins_allergen_rp"/>
    <property type="match status" value="2"/>
</dbReference>
<sequence>MKLPIVILAVLGVTFGKSLPTRNLQDDLNDFLALVPVDEITAIVMDYLANDAEVQEAVAYLQGEEFHKIVLTVEGLQEFGNFVKFLEDHGLDAVGYINQLHSVLGWDPYVPPSQRKHARRGVGVDGLIDDIIAILPIDDLKALFQEKLETSPDFKAFYDAVRSPEFPSIVQTLNAMPEYQDLLQKLRDKGVDIDHYIELIRALFGLSRAGRNLQDDLNDFLALIPTDEILAIAMDYLANDAEVQELVAYLQSDDFHKIITTIEALPEFANFYNFLKEHGLDVVDYINEIHSIIGLPPFVPPSRRHARRGVGINGLIDDVIAILPVDELKALFQEKLETSPDFKALYDAIRSPEFQILAIAMDYLANDAEVQELVAYLQSDDFHKIITTIEALPEFANFYNFLKEHGLDVVDYINEIHSIIGLPPFVPPSRRHARRGVGINGLIDDVIAILPVDELKALFQEKLETSPDFKALYDAIRSPEFQSIISTLNAMPEYQELLQNLRDKGVDVDHFIELIRSLFGLP</sequence>
<comment type="caution">
    <text evidence="2">The sequence shown here is derived from an EMBL/GenBank/DDBJ whole genome shotgun (WGS) entry which is preliminary data.</text>
</comment>
<keyword evidence="3" id="KW-1185">Reference proteome</keyword>